<dbReference type="GO" id="GO:0035091">
    <property type="term" value="F:phosphatidylinositol binding"/>
    <property type="evidence" value="ECO:0007669"/>
    <property type="project" value="InterPro"/>
</dbReference>
<dbReference type="Pfam" id="PF00787">
    <property type="entry name" value="PX"/>
    <property type="match status" value="1"/>
</dbReference>
<dbReference type="eggNOG" id="ENOG502RZXY">
    <property type="taxonomic scope" value="Eukaryota"/>
</dbReference>
<dbReference type="AlphaFoldDB" id="K3W797"/>
<dbReference type="OMA" id="QPELNDH"/>
<dbReference type="VEuPathDB" id="FungiDB:PYU1_G000838"/>
<evidence type="ECO:0000259" key="1">
    <source>
        <dbReference type="PROSITE" id="PS50195"/>
    </source>
</evidence>
<accession>K3W797</accession>
<dbReference type="Gene3D" id="3.30.1520.10">
    <property type="entry name" value="Phox-like domain"/>
    <property type="match status" value="1"/>
</dbReference>
<dbReference type="EMBL" id="GL376620">
    <property type="status" value="NOT_ANNOTATED_CDS"/>
    <property type="molecule type" value="Genomic_DNA"/>
</dbReference>
<dbReference type="EnsemblProtists" id="PYU1_T000838">
    <property type="protein sequence ID" value="PYU1_T000838"/>
    <property type="gene ID" value="PYU1_G000838"/>
</dbReference>
<feature type="domain" description="PX" evidence="1">
    <location>
        <begin position="204"/>
        <end position="335"/>
    </location>
</feature>
<dbReference type="InterPro" id="IPR036871">
    <property type="entry name" value="PX_dom_sf"/>
</dbReference>
<dbReference type="HOGENOM" id="CLU_062337_0_0_1"/>
<reference evidence="3" key="1">
    <citation type="journal article" date="2010" name="Genome Biol.">
        <title>Genome sequence of the necrotrophic plant pathogen Pythium ultimum reveals original pathogenicity mechanisms and effector repertoire.</title>
        <authorList>
            <person name="Levesque C.A."/>
            <person name="Brouwer H."/>
            <person name="Cano L."/>
            <person name="Hamilton J.P."/>
            <person name="Holt C."/>
            <person name="Huitema E."/>
            <person name="Raffaele S."/>
            <person name="Robideau G.P."/>
            <person name="Thines M."/>
            <person name="Win J."/>
            <person name="Zerillo M.M."/>
            <person name="Beakes G.W."/>
            <person name="Boore J.L."/>
            <person name="Busam D."/>
            <person name="Dumas B."/>
            <person name="Ferriera S."/>
            <person name="Fuerstenberg S.I."/>
            <person name="Gachon C.M."/>
            <person name="Gaulin E."/>
            <person name="Govers F."/>
            <person name="Grenville-Briggs L."/>
            <person name="Horner N."/>
            <person name="Hostetler J."/>
            <person name="Jiang R.H."/>
            <person name="Johnson J."/>
            <person name="Krajaejun T."/>
            <person name="Lin H."/>
            <person name="Meijer H.J."/>
            <person name="Moore B."/>
            <person name="Morris P."/>
            <person name="Phuntmart V."/>
            <person name="Puiu D."/>
            <person name="Shetty J."/>
            <person name="Stajich J.E."/>
            <person name="Tripathy S."/>
            <person name="Wawra S."/>
            <person name="van West P."/>
            <person name="Whitty B.R."/>
            <person name="Coutinho P.M."/>
            <person name="Henrissat B."/>
            <person name="Martin F."/>
            <person name="Thomas P.D."/>
            <person name="Tyler B.M."/>
            <person name="De Vries R.P."/>
            <person name="Kamoun S."/>
            <person name="Yandell M."/>
            <person name="Tisserat N."/>
            <person name="Buell C.R."/>
        </authorList>
    </citation>
    <scope>NUCLEOTIDE SEQUENCE</scope>
    <source>
        <strain evidence="3">DAOM:BR144</strain>
    </source>
</reference>
<organism evidence="2 3">
    <name type="scientific">Globisporangium ultimum (strain ATCC 200006 / CBS 805.95 / DAOM BR144)</name>
    <name type="common">Pythium ultimum</name>
    <dbReference type="NCBI Taxonomy" id="431595"/>
    <lineage>
        <taxon>Eukaryota</taxon>
        <taxon>Sar</taxon>
        <taxon>Stramenopiles</taxon>
        <taxon>Oomycota</taxon>
        <taxon>Peronosporomycetes</taxon>
        <taxon>Pythiales</taxon>
        <taxon>Pythiaceae</taxon>
        <taxon>Globisporangium</taxon>
    </lineage>
</organism>
<evidence type="ECO:0000313" key="2">
    <source>
        <dbReference type="EnsemblProtists" id="PYU1_T000838"/>
    </source>
</evidence>
<dbReference type="InParanoid" id="K3W797"/>
<reference evidence="3" key="2">
    <citation type="submission" date="2010-04" db="EMBL/GenBank/DDBJ databases">
        <authorList>
            <person name="Buell R."/>
            <person name="Hamilton J."/>
            <person name="Hostetler J."/>
        </authorList>
    </citation>
    <scope>NUCLEOTIDE SEQUENCE [LARGE SCALE GENOMIC DNA]</scope>
    <source>
        <strain evidence="3">DAOM:BR144</strain>
    </source>
</reference>
<dbReference type="InterPro" id="IPR001683">
    <property type="entry name" value="PX_dom"/>
</dbReference>
<dbReference type="STRING" id="431595.K3W797"/>
<keyword evidence="3" id="KW-1185">Reference proteome</keyword>
<dbReference type="SUPFAM" id="SSF64268">
    <property type="entry name" value="PX domain"/>
    <property type="match status" value="1"/>
</dbReference>
<protein>
    <recommendedName>
        <fullName evidence="1">PX domain-containing protein</fullName>
    </recommendedName>
</protein>
<proteinExistence type="predicted"/>
<evidence type="ECO:0000313" key="3">
    <source>
        <dbReference type="Proteomes" id="UP000019132"/>
    </source>
</evidence>
<dbReference type="PROSITE" id="PS50195">
    <property type="entry name" value="PX"/>
    <property type="match status" value="1"/>
</dbReference>
<sequence>MNKMEVNTVMPNIVLHFHGFRLSGLSHLNDAMGQLALDLAHKMVVATAAYGAAVVATEALKVVTVMVADGLVSGLITFATFSSCTVLAQGGPLMLPYEPPQQQQQQRDVTVMSEKKIQFNAASTATLPLLSAVKLAPLKATHDTCVQKNQSSSKIQQKQHGATPASKLPLIRRRVLNHLKQDPPNVNLVAGETRRRAQMSLHRANIRVGKAHTQLLARAKKPQDVYLVRVDCGPSSSSGDTNEKHMNPVVMWDITATFDEFKKLEHELKKEVKAKKLSDTTVPHLSSGAILFVQPELNDHVLNARRSRLQAFIDVIRNDAVLSSSDAVRKFCQAY</sequence>
<dbReference type="Proteomes" id="UP000019132">
    <property type="component" value="Unassembled WGS sequence"/>
</dbReference>
<name>K3W797_GLOUD</name>
<reference evidence="2" key="3">
    <citation type="submission" date="2015-02" db="UniProtKB">
        <authorList>
            <consortium name="EnsemblProtists"/>
        </authorList>
    </citation>
    <scope>IDENTIFICATION</scope>
    <source>
        <strain evidence="2">DAOM BR144</strain>
    </source>
</reference>